<dbReference type="InterPro" id="IPR050119">
    <property type="entry name" value="CCR1-9-like"/>
</dbReference>
<dbReference type="SUPFAM" id="SSF81321">
    <property type="entry name" value="Family A G protein-coupled receptor-like"/>
    <property type="match status" value="1"/>
</dbReference>
<feature type="transmembrane region" description="Helical" evidence="10">
    <location>
        <begin position="213"/>
        <end position="238"/>
    </location>
</feature>
<evidence type="ECO:0000256" key="6">
    <source>
        <dbReference type="ARBA" id="ARBA00023136"/>
    </source>
</evidence>
<keyword evidence="5 9" id="KW-0297">G-protein coupled receptor</keyword>
<evidence type="ECO:0000256" key="10">
    <source>
        <dbReference type="SAM" id="Phobius"/>
    </source>
</evidence>
<feature type="transmembrane region" description="Helical" evidence="10">
    <location>
        <begin position="173"/>
        <end position="193"/>
    </location>
</feature>
<dbReference type="PROSITE" id="PS50262">
    <property type="entry name" value="G_PROTEIN_RECEP_F1_2"/>
    <property type="match status" value="1"/>
</dbReference>
<feature type="chain" id="PRO_5034239178" evidence="11">
    <location>
        <begin position="26"/>
        <end position="381"/>
    </location>
</feature>
<evidence type="ECO:0000256" key="3">
    <source>
        <dbReference type="ARBA" id="ARBA00022692"/>
    </source>
</evidence>
<dbReference type="Ensembl" id="ENSACOT00000025856.1">
    <property type="protein sequence ID" value="ENSACOP00000025000.1"/>
    <property type="gene ID" value="ENSACOG00000016762.1"/>
</dbReference>
<dbReference type="PRINTS" id="PR00657">
    <property type="entry name" value="CCCHEMOKINER"/>
</dbReference>
<dbReference type="PANTHER" id="PTHR10489">
    <property type="entry name" value="CELL ADHESION MOLECULE"/>
    <property type="match status" value="1"/>
</dbReference>
<dbReference type="Proteomes" id="UP000694522">
    <property type="component" value="Unplaced"/>
</dbReference>
<dbReference type="FunFam" id="1.20.1070.10:FF:000026">
    <property type="entry name" value="C-C chemokine receptor type 5"/>
    <property type="match status" value="1"/>
</dbReference>
<comment type="subcellular location">
    <subcellularLocation>
        <location evidence="1">Cell membrane</location>
        <topology evidence="1">Multi-pass membrane protein</topology>
    </subcellularLocation>
</comment>
<evidence type="ECO:0000256" key="2">
    <source>
        <dbReference type="ARBA" id="ARBA00022475"/>
    </source>
</evidence>
<comment type="similarity">
    <text evidence="9">Belongs to the G-protein coupled receptor 1 family.</text>
</comment>
<dbReference type="GO" id="GO:0006955">
    <property type="term" value="P:immune response"/>
    <property type="evidence" value="ECO:0007669"/>
    <property type="project" value="TreeGrafter"/>
</dbReference>
<evidence type="ECO:0000256" key="4">
    <source>
        <dbReference type="ARBA" id="ARBA00022989"/>
    </source>
</evidence>
<evidence type="ECO:0000313" key="13">
    <source>
        <dbReference type="Ensembl" id="ENSACOP00000025000.1"/>
    </source>
</evidence>
<accession>A0A8B9GIS5</accession>
<dbReference type="GO" id="GO:0019722">
    <property type="term" value="P:calcium-mediated signaling"/>
    <property type="evidence" value="ECO:0007669"/>
    <property type="project" value="TreeGrafter"/>
</dbReference>
<dbReference type="InterPro" id="IPR017452">
    <property type="entry name" value="GPCR_Rhodpsn_7TM"/>
</dbReference>
<protein>
    <submittedName>
        <fullName evidence="13">C-X3-C motif chemokine receptor 1</fullName>
    </submittedName>
</protein>
<feature type="transmembrane region" description="Helical" evidence="10">
    <location>
        <begin position="135"/>
        <end position="152"/>
    </location>
</feature>
<keyword evidence="8 9" id="KW-0807">Transducer</keyword>
<evidence type="ECO:0000259" key="12">
    <source>
        <dbReference type="PROSITE" id="PS50262"/>
    </source>
</evidence>
<keyword evidence="7 9" id="KW-0675">Receptor</keyword>
<dbReference type="GO" id="GO:0019957">
    <property type="term" value="F:C-C chemokine binding"/>
    <property type="evidence" value="ECO:0007669"/>
    <property type="project" value="TreeGrafter"/>
</dbReference>
<evidence type="ECO:0000256" key="5">
    <source>
        <dbReference type="ARBA" id="ARBA00023040"/>
    </source>
</evidence>
<evidence type="ECO:0000256" key="1">
    <source>
        <dbReference type="ARBA" id="ARBA00004651"/>
    </source>
</evidence>
<organism evidence="13 14">
    <name type="scientific">Amazona collaria</name>
    <name type="common">yellow-billed parrot</name>
    <dbReference type="NCBI Taxonomy" id="241587"/>
    <lineage>
        <taxon>Eukaryota</taxon>
        <taxon>Metazoa</taxon>
        <taxon>Chordata</taxon>
        <taxon>Craniata</taxon>
        <taxon>Vertebrata</taxon>
        <taxon>Euteleostomi</taxon>
        <taxon>Archelosauria</taxon>
        <taxon>Archosauria</taxon>
        <taxon>Dinosauria</taxon>
        <taxon>Saurischia</taxon>
        <taxon>Theropoda</taxon>
        <taxon>Coelurosauria</taxon>
        <taxon>Aves</taxon>
        <taxon>Neognathae</taxon>
        <taxon>Neoaves</taxon>
        <taxon>Telluraves</taxon>
        <taxon>Australaves</taxon>
        <taxon>Psittaciformes</taxon>
        <taxon>Psittacidae</taxon>
        <taxon>Amazona</taxon>
    </lineage>
</organism>
<keyword evidence="3 9" id="KW-0812">Transmembrane</keyword>
<reference evidence="13" key="1">
    <citation type="submission" date="2025-08" db="UniProtKB">
        <authorList>
            <consortium name="Ensembl"/>
        </authorList>
    </citation>
    <scope>IDENTIFICATION</scope>
</reference>
<feature type="transmembrane region" description="Helical" evidence="10">
    <location>
        <begin position="259"/>
        <end position="280"/>
    </location>
</feature>
<dbReference type="Gene3D" id="1.20.1070.10">
    <property type="entry name" value="Rhodopsin 7-helix transmembrane proteins"/>
    <property type="match status" value="1"/>
</dbReference>
<feature type="signal peptide" evidence="11">
    <location>
        <begin position="1"/>
        <end position="25"/>
    </location>
</feature>
<proteinExistence type="inferred from homology"/>
<sequence length="381" mass="43095">MLSSPWISLSDIILFSLFMLPLARRFSMTEAFTGTTAEYTYDEQAFSCNKTDIQEFGKIFLPIFYIAVFALGLTGNLMVVFAIVKEGSKKSITDIYLLNLTISDLLFVISLPFWASNTARGWTLGTVPCMVVSSLYYIGFFGGMFFITVISVDRYLAIVRATYSLQSRTVKHGFLITCAVWAIAVLVSVPQFVFSQLVENDCISVFPQELENIWPVFCNVELNTLGFFVPVCIICYCYCGIIKTLLSCKNQKKARAVKLVLVVVVVFLLFWSPYNVLIFLETLKHYELFTSCNQIKSLDYAMHLTETIAFTHCCLNPFIYAFAGEKFRKYLHRVCLKYCPFLCFCGPCSRYQVTPSASYAESIVNSNVTLNTSDQDGSIFV</sequence>
<dbReference type="Pfam" id="PF00001">
    <property type="entry name" value="7tm_1"/>
    <property type="match status" value="1"/>
</dbReference>
<dbReference type="AlphaFoldDB" id="A0A8B9GIS5"/>
<keyword evidence="6 10" id="KW-0472">Membrane</keyword>
<evidence type="ECO:0000256" key="9">
    <source>
        <dbReference type="RuleBase" id="RU000688"/>
    </source>
</evidence>
<name>A0A8B9GIS5_9PSIT</name>
<keyword evidence="4 10" id="KW-1133">Transmembrane helix</keyword>
<dbReference type="PRINTS" id="PR00237">
    <property type="entry name" value="GPCRRHODOPSN"/>
</dbReference>
<dbReference type="InterPro" id="IPR000276">
    <property type="entry name" value="GPCR_Rhodpsn"/>
</dbReference>
<dbReference type="GO" id="GO:0007204">
    <property type="term" value="P:positive regulation of cytosolic calcium ion concentration"/>
    <property type="evidence" value="ECO:0007669"/>
    <property type="project" value="TreeGrafter"/>
</dbReference>
<dbReference type="GO" id="GO:0016493">
    <property type="term" value="F:C-C chemokine receptor activity"/>
    <property type="evidence" value="ECO:0007669"/>
    <property type="project" value="TreeGrafter"/>
</dbReference>
<keyword evidence="11" id="KW-0732">Signal</keyword>
<keyword evidence="14" id="KW-1185">Reference proteome</keyword>
<dbReference type="GO" id="GO:0009897">
    <property type="term" value="C:external side of plasma membrane"/>
    <property type="evidence" value="ECO:0007669"/>
    <property type="project" value="TreeGrafter"/>
</dbReference>
<dbReference type="PROSITE" id="PS00237">
    <property type="entry name" value="G_PROTEIN_RECEP_F1_1"/>
    <property type="match status" value="1"/>
</dbReference>
<dbReference type="InterPro" id="IPR000355">
    <property type="entry name" value="Chemokine_rcpt"/>
</dbReference>
<feature type="transmembrane region" description="Helical" evidence="10">
    <location>
        <begin position="59"/>
        <end position="84"/>
    </location>
</feature>
<feature type="domain" description="G-protein coupled receptors family 1 profile" evidence="12">
    <location>
        <begin position="75"/>
        <end position="320"/>
    </location>
</feature>
<dbReference type="SMART" id="SM01381">
    <property type="entry name" value="7TM_GPCR_Srsx"/>
    <property type="match status" value="1"/>
</dbReference>
<keyword evidence="2" id="KW-1003">Cell membrane</keyword>
<feature type="transmembrane region" description="Helical" evidence="10">
    <location>
        <begin position="300"/>
        <end position="323"/>
    </location>
</feature>
<dbReference type="PANTHER" id="PTHR10489:SF955">
    <property type="entry name" value="CX3C CHEMOKINE RECEPTOR 1"/>
    <property type="match status" value="1"/>
</dbReference>
<evidence type="ECO:0000313" key="14">
    <source>
        <dbReference type="Proteomes" id="UP000694522"/>
    </source>
</evidence>
<reference evidence="13" key="2">
    <citation type="submission" date="2025-09" db="UniProtKB">
        <authorList>
            <consortium name="Ensembl"/>
        </authorList>
    </citation>
    <scope>IDENTIFICATION</scope>
</reference>
<evidence type="ECO:0000256" key="11">
    <source>
        <dbReference type="SAM" id="SignalP"/>
    </source>
</evidence>
<dbReference type="GO" id="GO:0060326">
    <property type="term" value="P:cell chemotaxis"/>
    <property type="evidence" value="ECO:0007669"/>
    <property type="project" value="TreeGrafter"/>
</dbReference>
<evidence type="ECO:0000256" key="8">
    <source>
        <dbReference type="ARBA" id="ARBA00023224"/>
    </source>
</evidence>
<feature type="transmembrane region" description="Helical" evidence="10">
    <location>
        <begin position="96"/>
        <end position="115"/>
    </location>
</feature>
<evidence type="ECO:0000256" key="7">
    <source>
        <dbReference type="ARBA" id="ARBA00023170"/>
    </source>
</evidence>